<gene>
    <name evidence="4" type="ORF">C5O00_02115</name>
</gene>
<dbReference type="RefSeq" id="WP_105214498.1">
    <property type="nucleotide sequence ID" value="NZ_CP027062.1"/>
</dbReference>
<evidence type="ECO:0000313" key="5">
    <source>
        <dbReference type="Proteomes" id="UP000238442"/>
    </source>
</evidence>
<sequence length="299" mass="33513">MDKHYILHKYLNKEATPDEIAQLRTDPEFADYLRLAEASSGFEPPQFNALANFDAIQSRREKKLSGQANPAYNRLLKIAAIMVLVVVSYVFISSLSTTVSTDVAQKETFTLPDNSIVQLNSNSEISYKKRNWKNNRLLKLEGEAYFKVSKGNAFTVETPQGDVTVLGTQFNVFSRDTIFNVKCFEGLVSVAFNDTLIKLPAGNKLKVENNKLVVYTTTTTQEPAWIYNESSFENASLITVLNELKSHYPITITSPHSIANKRFTGSFTHENLNSALRSICDPLQLGYTVDGNDVTIYAK</sequence>
<evidence type="ECO:0000256" key="1">
    <source>
        <dbReference type="SAM" id="Phobius"/>
    </source>
</evidence>
<dbReference type="EMBL" id="CP027062">
    <property type="protein sequence ID" value="AVI50025.1"/>
    <property type="molecule type" value="Genomic_DNA"/>
</dbReference>
<dbReference type="KEGG" id="aue:C5O00_02115"/>
<dbReference type="PANTHER" id="PTHR30273">
    <property type="entry name" value="PERIPLASMIC SIGNAL SENSOR AND SIGMA FACTOR ACTIVATOR FECR-RELATED"/>
    <property type="match status" value="1"/>
</dbReference>
<name>A0A2S0HTS4_9FLAO</name>
<evidence type="ECO:0000313" key="4">
    <source>
        <dbReference type="EMBL" id="AVI50025.1"/>
    </source>
</evidence>
<feature type="transmembrane region" description="Helical" evidence="1">
    <location>
        <begin position="75"/>
        <end position="92"/>
    </location>
</feature>
<protein>
    <submittedName>
        <fullName evidence="4">Histidine kinase</fullName>
    </submittedName>
</protein>
<feature type="domain" description="Protein FecR C-terminal" evidence="3">
    <location>
        <begin position="231"/>
        <end position="296"/>
    </location>
</feature>
<dbReference type="InterPro" id="IPR032508">
    <property type="entry name" value="FecR_C"/>
</dbReference>
<dbReference type="Gene3D" id="3.55.50.30">
    <property type="match status" value="1"/>
</dbReference>
<feature type="domain" description="FecR protein" evidence="2">
    <location>
        <begin position="98"/>
        <end position="188"/>
    </location>
</feature>
<accession>A0A2S0HTS4</accession>
<dbReference type="GO" id="GO:0016989">
    <property type="term" value="F:sigma factor antagonist activity"/>
    <property type="evidence" value="ECO:0007669"/>
    <property type="project" value="TreeGrafter"/>
</dbReference>
<dbReference type="InterPro" id="IPR006860">
    <property type="entry name" value="FecR"/>
</dbReference>
<dbReference type="PANTHER" id="PTHR30273:SF2">
    <property type="entry name" value="PROTEIN FECR"/>
    <property type="match status" value="1"/>
</dbReference>
<dbReference type="AlphaFoldDB" id="A0A2S0HTS4"/>
<dbReference type="GO" id="GO:0016301">
    <property type="term" value="F:kinase activity"/>
    <property type="evidence" value="ECO:0007669"/>
    <property type="project" value="UniProtKB-KW"/>
</dbReference>
<keyword evidence="1" id="KW-0812">Transmembrane</keyword>
<dbReference type="InterPro" id="IPR012373">
    <property type="entry name" value="Ferrdict_sens_TM"/>
</dbReference>
<proteinExistence type="predicted"/>
<keyword evidence="5" id="KW-1185">Reference proteome</keyword>
<keyword evidence="4" id="KW-0808">Transferase</keyword>
<dbReference type="Gene3D" id="2.60.120.1440">
    <property type="match status" value="1"/>
</dbReference>
<reference evidence="4 5" key="1">
    <citation type="submission" date="2018-02" db="EMBL/GenBank/DDBJ databases">
        <title>Genomic analysis of the strain RR4-38 isolated from a seawater recirculating aquaculture system.</title>
        <authorList>
            <person name="Kim Y.-S."/>
            <person name="Jang Y.H."/>
            <person name="Kim K.-H."/>
        </authorList>
    </citation>
    <scope>NUCLEOTIDE SEQUENCE [LARGE SCALE GENOMIC DNA]</scope>
    <source>
        <strain evidence="4 5">RR4-38</strain>
    </source>
</reference>
<dbReference type="OrthoDB" id="1097347at2"/>
<dbReference type="Pfam" id="PF04773">
    <property type="entry name" value="FecR"/>
    <property type="match status" value="1"/>
</dbReference>
<keyword evidence="1" id="KW-1133">Transmembrane helix</keyword>
<keyword evidence="1" id="KW-0472">Membrane</keyword>
<dbReference type="Pfam" id="PF16344">
    <property type="entry name" value="FecR_C"/>
    <property type="match status" value="1"/>
</dbReference>
<keyword evidence="4" id="KW-0418">Kinase</keyword>
<dbReference type="PIRSF" id="PIRSF018266">
    <property type="entry name" value="FecR"/>
    <property type="match status" value="1"/>
</dbReference>
<evidence type="ECO:0000259" key="2">
    <source>
        <dbReference type="Pfam" id="PF04773"/>
    </source>
</evidence>
<dbReference type="Proteomes" id="UP000238442">
    <property type="component" value="Chromosome"/>
</dbReference>
<organism evidence="4 5">
    <name type="scientific">Pukyongia salina</name>
    <dbReference type="NCBI Taxonomy" id="2094025"/>
    <lineage>
        <taxon>Bacteria</taxon>
        <taxon>Pseudomonadati</taxon>
        <taxon>Bacteroidota</taxon>
        <taxon>Flavobacteriia</taxon>
        <taxon>Flavobacteriales</taxon>
        <taxon>Flavobacteriaceae</taxon>
        <taxon>Pukyongia</taxon>
    </lineage>
</organism>
<evidence type="ECO:0000259" key="3">
    <source>
        <dbReference type="Pfam" id="PF16344"/>
    </source>
</evidence>